<dbReference type="EMBL" id="MU155848">
    <property type="protein sequence ID" value="KAF9470790.1"/>
    <property type="molecule type" value="Genomic_DNA"/>
</dbReference>
<protein>
    <submittedName>
        <fullName evidence="1">Uncharacterized protein</fullName>
    </submittedName>
</protein>
<evidence type="ECO:0000313" key="1">
    <source>
        <dbReference type="EMBL" id="KAF9470790.1"/>
    </source>
</evidence>
<gene>
    <name evidence="1" type="ORF">BDN70DRAFT_648297</name>
</gene>
<evidence type="ECO:0000313" key="2">
    <source>
        <dbReference type="Proteomes" id="UP000807469"/>
    </source>
</evidence>
<reference evidence="1" key="1">
    <citation type="submission" date="2020-11" db="EMBL/GenBank/DDBJ databases">
        <authorList>
            <consortium name="DOE Joint Genome Institute"/>
            <person name="Ahrendt S."/>
            <person name="Riley R."/>
            <person name="Andreopoulos W."/>
            <person name="Labutti K."/>
            <person name="Pangilinan J."/>
            <person name="Ruiz-Duenas F.J."/>
            <person name="Barrasa J.M."/>
            <person name="Sanchez-Garcia M."/>
            <person name="Camarero S."/>
            <person name="Miyauchi S."/>
            <person name="Serrano A."/>
            <person name="Linde D."/>
            <person name="Babiker R."/>
            <person name="Drula E."/>
            <person name="Ayuso-Fernandez I."/>
            <person name="Pacheco R."/>
            <person name="Padilla G."/>
            <person name="Ferreira P."/>
            <person name="Barriuso J."/>
            <person name="Kellner H."/>
            <person name="Castanera R."/>
            <person name="Alfaro M."/>
            <person name="Ramirez L."/>
            <person name="Pisabarro A.G."/>
            <person name="Kuo A."/>
            <person name="Tritt A."/>
            <person name="Lipzen A."/>
            <person name="He G."/>
            <person name="Yan M."/>
            <person name="Ng V."/>
            <person name="Cullen D."/>
            <person name="Martin F."/>
            <person name="Rosso M.-N."/>
            <person name="Henrissat B."/>
            <person name="Hibbett D."/>
            <person name="Martinez A.T."/>
            <person name="Grigoriev I.V."/>
        </authorList>
    </citation>
    <scope>NUCLEOTIDE SEQUENCE</scope>
    <source>
        <strain evidence="1">CIRM-BRFM 674</strain>
    </source>
</reference>
<accession>A0A9P5YLG4</accession>
<name>A0A9P5YLG4_9AGAR</name>
<proteinExistence type="predicted"/>
<dbReference type="Gene3D" id="2.130.10.10">
    <property type="entry name" value="YVTN repeat-like/Quinoprotein amine dehydrogenase"/>
    <property type="match status" value="1"/>
</dbReference>
<keyword evidence="2" id="KW-1185">Reference proteome</keyword>
<dbReference type="AlphaFoldDB" id="A0A9P5YLG4"/>
<dbReference type="Proteomes" id="UP000807469">
    <property type="component" value="Unassembled WGS sequence"/>
</dbReference>
<organism evidence="1 2">
    <name type="scientific">Pholiota conissans</name>
    <dbReference type="NCBI Taxonomy" id="109636"/>
    <lineage>
        <taxon>Eukaryota</taxon>
        <taxon>Fungi</taxon>
        <taxon>Dikarya</taxon>
        <taxon>Basidiomycota</taxon>
        <taxon>Agaricomycotina</taxon>
        <taxon>Agaricomycetes</taxon>
        <taxon>Agaricomycetidae</taxon>
        <taxon>Agaricales</taxon>
        <taxon>Agaricineae</taxon>
        <taxon>Strophariaceae</taxon>
        <taxon>Pholiota</taxon>
    </lineage>
</organism>
<comment type="caution">
    <text evidence="1">The sequence shown here is derived from an EMBL/GenBank/DDBJ whole genome shotgun (WGS) entry which is preliminary data.</text>
</comment>
<sequence length="239" mass="26548">MCCGLVRELYLMTHAQNRFESVFSTRIARGREIVCIAADNTDSTVARVATCTRDNSVQVWSFESRTAKLSPISSKLYREDRQVVPKSLAFDENTDQDLFVFGLYDGGMYKYSGKDSKTIAKYQLRSQIGNAAIDLERRICVVDNVGKGFDIYKLDSGKFVKTLTTRDPMKTYPKGVAFADEYHAIVGGSDHGLVYIFDRKTGQAITTLKHGGDGGVETIAVSLSTFLQKSAKTGTDFRQ</sequence>
<dbReference type="SUPFAM" id="SSF63829">
    <property type="entry name" value="Calcium-dependent phosphotriesterase"/>
    <property type="match status" value="1"/>
</dbReference>
<dbReference type="InterPro" id="IPR015943">
    <property type="entry name" value="WD40/YVTN_repeat-like_dom_sf"/>
</dbReference>
<dbReference type="OrthoDB" id="2654453at2759"/>